<dbReference type="InterPro" id="IPR036761">
    <property type="entry name" value="TTHA0802/YceI-like_sf"/>
</dbReference>
<dbReference type="OrthoDB" id="116832at2"/>
<dbReference type="STRING" id="688867.SAMN05660236_1688"/>
<accession>A0A1T5K124</accession>
<proteinExistence type="predicted"/>
<reference evidence="3 4" key="1">
    <citation type="submission" date="2017-02" db="EMBL/GenBank/DDBJ databases">
        <authorList>
            <person name="Peterson S.W."/>
        </authorList>
    </citation>
    <scope>NUCLEOTIDE SEQUENCE [LARGE SCALE GENOMIC DNA]</scope>
    <source>
        <strain evidence="3 4">DSM 25262</strain>
    </source>
</reference>
<feature type="chain" id="PRO_5010548872" evidence="1">
    <location>
        <begin position="19"/>
        <end position="175"/>
    </location>
</feature>
<dbReference type="PANTHER" id="PTHR34406:SF1">
    <property type="entry name" value="PROTEIN YCEI"/>
    <property type="match status" value="1"/>
</dbReference>
<keyword evidence="4" id="KW-1185">Reference proteome</keyword>
<dbReference type="InterPro" id="IPR007372">
    <property type="entry name" value="Lipid/polyisoprenoid-bd_YceI"/>
</dbReference>
<dbReference type="SUPFAM" id="SSF101874">
    <property type="entry name" value="YceI-like"/>
    <property type="match status" value="1"/>
</dbReference>
<evidence type="ECO:0000256" key="1">
    <source>
        <dbReference type="SAM" id="SignalP"/>
    </source>
</evidence>
<dbReference type="SMART" id="SM00867">
    <property type="entry name" value="YceI"/>
    <property type="match status" value="1"/>
</dbReference>
<dbReference type="AlphaFoldDB" id="A0A1T5K124"/>
<dbReference type="EMBL" id="FUZU01000001">
    <property type="protein sequence ID" value="SKC57304.1"/>
    <property type="molecule type" value="Genomic_DNA"/>
</dbReference>
<dbReference type="Gene3D" id="2.40.128.110">
    <property type="entry name" value="Lipid/polyisoprenoid-binding, YceI-like"/>
    <property type="match status" value="1"/>
</dbReference>
<organism evidence="3 4">
    <name type="scientific">Ohtaekwangia koreensis</name>
    <dbReference type="NCBI Taxonomy" id="688867"/>
    <lineage>
        <taxon>Bacteria</taxon>
        <taxon>Pseudomonadati</taxon>
        <taxon>Bacteroidota</taxon>
        <taxon>Cytophagia</taxon>
        <taxon>Cytophagales</taxon>
        <taxon>Fulvivirgaceae</taxon>
        <taxon>Ohtaekwangia</taxon>
    </lineage>
</organism>
<evidence type="ECO:0000313" key="4">
    <source>
        <dbReference type="Proteomes" id="UP000190961"/>
    </source>
</evidence>
<feature type="domain" description="Lipid/polyisoprenoid-binding YceI-like" evidence="2">
    <location>
        <begin position="20"/>
        <end position="174"/>
    </location>
</feature>
<dbReference type="PANTHER" id="PTHR34406">
    <property type="entry name" value="PROTEIN YCEI"/>
    <property type="match status" value="1"/>
</dbReference>
<evidence type="ECO:0000313" key="3">
    <source>
        <dbReference type="EMBL" id="SKC57304.1"/>
    </source>
</evidence>
<gene>
    <name evidence="3" type="ORF">SAMN05660236_1688</name>
</gene>
<dbReference type="RefSeq" id="WP_079686217.1">
    <property type="nucleotide sequence ID" value="NZ_FUZU01000001.1"/>
</dbReference>
<dbReference type="Pfam" id="PF04264">
    <property type="entry name" value="YceI"/>
    <property type="match status" value="1"/>
</dbReference>
<protein>
    <submittedName>
        <fullName evidence="3">Polyisoprenoid-binding protein YceI</fullName>
    </submittedName>
</protein>
<keyword evidence="1" id="KW-0732">Signal</keyword>
<evidence type="ECO:0000259" key="2">
    <source>
        <dbReference type="SMART" id="SM00867"/>
    </source>
</evidence>
<name>A0A1T5K124_9BACT</name>
<dbReference type="Proteomes" id="UP000190961">
    <property type="component" value="Unassembled WGS sequence"/>
</dbReference>
<feature type="signal peptide" evidence="1">
    <location>
        <begin position="1"/>
        <end position="18"/>
    </location>
</feature>
<sequence length="175" mass="19725">MKIHLAVLLICSALGTNAQKYSVAKSQITFFSHATLEDIKADNTKASSVFDASTGNIAFIIPVNEFQFKKSLMQEHFNEKYMETEKYPKSTFQGKISGYDPSAATQNVKAQGKLTIHGVTRDVEIPGTIEKQGDNLVMKSVFIVRLEDYKVQIPKLMWQNIAEQVEVTINFTYKH</sequence>